<organism evidence="2 3">
    <name type="scientific">Sporothrix schenckii 1099-18</name>
    <dbReference type="NCBI Taxonomy" id="1397361"/>
    <lineage>
        <taxon>Eukaryota</taxon>
        <taxon>Fungi</taxon>
        <taxon>Dikarya</taxon>
        <taxon>Ascomycota</taxon>
        <taxon>Pezizomycotina</taxon>
        <taxon>Sordariomycetes</taxon>
        <taxon>Sordariomycetidae</taxon>
        <taxon>Ophiostomatales</taxon>
        <taxon>Ophiostomataceae</taxon>
        <taxon>Sporothrix</taxon>
    </lineage>
</organism>
<reference evidence="2 3" key="1">
    <citation type="journal article" date="2014" name="BMC Genomics">
        <title>Comparative genomics of the major fungal agents of human and animal Sporotrichosis: Sporothrix schenckii and Sporothrix brasiliensis.</title>
        <authorList>
            <person name="Teixeira M.M."/>
            <person name="de Almeida L.G."/>
            <person name="Kubitschek-Barreira P."/>
            <person name="Alves F.L."/>
            <person name="Kioshima E.S."/>
            <person name="Abadio A.K."/>
            <person name="Fernandes L."/>
            <person name="Derengowski L.S."/>
            <person name="Ferreira K.S."/>
            <person name="Souza R.C."/>
            <person name="Ruiz J.C."/>
            <person name="de Andrade N.C."/>
            <person name="Paes H.C."/>
            <person name="Nicola A.M."/>
            <person name="Albuquerque P."/>
            <person name="Gerber A.L."/>
            <person name="Martins V.P."/>
            <person name="Peconick L.D."/>
            <person name="Neto A.V."/>
            <person name="Chaucanez C.B."/>
            <person name="Silva P.A."/>
            <person name="Cunha O.L."/>
            <person name="de Oliveira F.F."/>
            <person name="dos Santos T.C."/>
            <person name="Barros A.L."/>
            <person name="Soares M.A."/>
            <person name="de Oliveira L.M."/>
            <person name="Marini M.M."/>
            <person name="Villalobos-Duno H."/>
            <person name="Cunha M.M."/>
            <person name="de Hoog S."/>
            <person name="da Silveira J.F."/>
            <person name="Henrissat B."/>
            <person name="Nino-Vega G.A."/>
            <person name="Cisalpino P.S."/>
            <person name="Mora-Montes H.M."/>
            <person name="Almeida S.R."/>
            <person name="Stajich J.E."/>
            <person name="Lopes-Bezerra L.M."/>
            <person name="Vasconcelos A.T."/>
            <person name="Felipe M.S."/>
        </authorList>
    </citation>
    <scope>NUCLEOTIDE SEQUENCE [LARGE SCALE GENOMIC DNA]</scope>
    <source>
        <strain evidence="2 3">1099-18</strain>
    </source>
</reference>
<evidence type="ECO:0000313" key="3">
    <source>
        <dbReference type="Proteomes" id="UP000033710"/>
    </source>
</evidence>
<dbReference type="GeneID" id="27672261"/>
<dbReference type="EMBL" id="AXCR01000012">
    <property type="protein sequence ID" value="KJR80897.1"/>
    <property type="molecule type" value="Genomic_DNA"/>
</dbReference>
<accession>A0A0F2LTT9</accession>
<dbReference type="VEuPathDB" id="FungiDB:SPSK_10661"/>
<dbReference type="AlphaFoldDB" id="A0A0F2LTT9"/>
<evidence type="ECO:0000313" key="2">
    <source>
        <dbReference type="EMBL" id="KJR80897.1"/>
    </source>
</evidence>
<evidence type="ECO:0000256" key="1">
    <source>
        <dbReference type="SAM" id="MobiDB-lite"/>
    </source>
</evidence>
<gene>
    <name evidence="2" type="ORF">SPSK_10661</name>
</gene>
<proteinExistence type="predicted"/>
<protein>
    <submittedName>
        <fullName evidence="2">Uncharacterized protein</fullName>
    </submittedName>
</protein>
<feature type="region of interest" description="Disordered" evidence="1">
    <location>
        <begin position="1"/>
        <end position="37"/>
    </location>
</feature>
<dbReference type="Proteomes" id="UP000033710">
    <property type="component" value="Unassembled WGS sequence"/>
</dbReference>
<dbReference type="RefSeq" id="XP_016583573.1">
    <property type="nucleotide sequence ID" value="XM_016736984.1"/>
</dbReference>
<comment type="caution">
    <text evidence="2">The sequence shown here is derived from an EMBL/GenBank/DDBJ whole genome shotgun (WGS) entry which is preliminary data.</text>
</comment>
<reference evidence="2 3" key="2">
    <citation type="journal article" date="2015" name="Eukaryot. Cell">
        <title>Asexual propagation of a virulent clone complex in a human and feline outbreak of sporotrichosis.</title>
        <authorList>
            <person name="Teixeira Mde M."/>
            <person name="Rodrigues A.M."/>
            <person name="Tsui C.K."/>
            <person name="de Almeida L.G."/>
            <person name="Van Diepeningen A.D."/>
            <person name="van den Ende B.G."/>
            <person name="Fernandes G.F."/>
            <person name="Kano R."/>
            <person name="Hamelin R.C."/>
            <person name="Lopes-Bezerra L.M."/>
            <person name="Vasconcelos A.T."/>
            <person name="de Hoog S."/>
            <person name="de Camargo Z.P."/>
            <person name="Felipe M.S."/>
        </authorList>
    </citation>
    <scope>NUCLEOTIDE SEQUENCE [LARGE SCALE GENOMIC DNA]</scope>
    <source>
        <strain evidence="2 3">1099-18</strain>
    </source>
</reference>
<sequence>MAAGSAQAHRLGPSLANRPPAAGSMSAPGSKRPSAIPGPIWPSPFCALPPAPATFSQSPGLGEGKSPIASTVIRGRCRLFRFGKGKQGRNSHGELFLVDYTYTVWQESTARRTSTPSRRVCEKAKQRCQHPIDKSL</sequence>
<name>A0A0F2LTT9_SPOSC</name>
<dbReference type="KEGG" id="ssck:SPSK_10661"/>